<evidence type="ECO:0000313" key="4">
    <source>
        <dbReference type="Proteomes" id="UP000264820"/>
    </source>
</evidence>
<reference evidence="3" key="1">
    <citation type="submission" date="2025-08" db="UniProtKB">
        <authorList>
            <consortium name="Ensembl"/>
        </authorList>
    </citation>
    <scope>IDENTIFICATION</scope>
</reference>
<dbReference type="Gene3D" id="3.30.70.100">
    <property type="match status" value="2"/>
</dbReference>
<dbReference type="GeneID" id="109508346"/>
<dbReference type="PANTHER" id="PTHR21017">
    <property type="entry name" value="NIPSNAP-RELATED"/>
    <property type="match status" value="1"/>
</dbReference>
<dbReference type="OMA" id="WYESADH"/>
<dbReference type="InterPro" id="IPR011008">
    <property type="entry name" value="Dimeric_a/b-barrel"/>
</dbReference>
<evidence type="ECO:0000313" key="3">
    <source>
        <dbReference type="Ensembl" id="ENSHCOP00000026471.1"/>
    </source>
</evidence>
<name>A0A3Q3E659_HIPCM</name>
<feature type="domain" description="NIPSNAP" evidence="2">
    <location>
        <begin position="144"/>
        <end position="235"/>
    </location>
</feature>
<dbReference type="GO" id="GO:0000423">
    <property type="term" value="P:mitophagy"/>
    <property type="evidence" value="ECO:0007669"/>
    <property type="project" value="UniProtKB-ARBA"/>
</dbReference>
<dbReference type="AlphaFoldDB" id="A0A3Q3E659"/>
<evidence type="ECO:0000259" key="2">
    <source>
        <dbReference type="Pfam" id="PF07978"/>
    </source>
</evidence>
<dbReference type="SUPFAM" id="SSF54909">
    <property type="entry name" value="Dimeric alpha+beta barrel"/>
    <property type="match status" value="2"/>
</dbReference>
<dbReference type="Proteomes" id="UP000264820">
    <property type="component" value="Unplaced"/>
</dbReference>
<sequence length="237" mass="26600">MLRFSRLPARFRLSPSAHRWAGLSTGAREEGGALYEFRTYQIRPDRSSAFLELTNEKIHLRTAHSELVGYWSVEYGALNQVFHIWKYDSFSHRAAVRAALAQDERWMAEYIRPAIPMLTCQNNHVAALLPWSRIDAPPRHGGAFELASFRTRPGAAALWAAPLGDSAACRDAGGRARLLAAFHSDIGHLDTVYTLRWFESADERRSVESDAAVARGLGLLQSRKTKVMFPCSFSPLK</sequence>
<dbReference type="Pfam" id="PF07978">
    <property type="entry name" value="NIPSNAP"/>
    <property type="match status" value="2"/>
</dbReference>
<dbReference type="GeneTree" id="ENSGT00950000183018"/>
<dbReference type="InterPro" id="IPR012577">
    <property type="entry name" value="NIPSNAP"/>
</dbReference>
<comment type="similarity">
    <text evidence="1">Belongs to the NipSnap family.</text>
</comment>
<dbReference type="OrthoDB" id="10262843at2759"/>
<proteinExistence type="inferred from homology"/>
<dbReference type="PANTHER" id="PTHR21017:SF19">
    <property type="entry name" value="PROTEIN NIPSNAP HOMOLOG 3B"/>
    <property type="match status" value="1"/>
</dbReference>
<dbReference type="CTD" id="25934"/>
<reference evidence="3" key="2">
    <citation type="submission" date="2025-09" db="UniProtKB">
        <authorList>
            <consortium name="Ensembl"/>
        </authorList>
    </citation>
    <scope>IDENTIFICATION</scope>
</reference>
<dbReference type="RefSeq" id="XP_019713823.1">
    <property type="nucleotide sequence ID" value="XM_019858264.1"/>
</dbReference>
<keyword evidence="4" id="KW-1185">Reference proteome</keyword>
<accession>A0A3Q3E659</accession>
<protein>
    <submittedName>
        <fullName evidence="3">Protein NipSnap homolog 3A-like</fullName>
    </submittedName>
</protein>
<organism evidence="3 4">
    <name type="scientific">Hippocampus comes</name>
    <name type="common">Tiger tail seahorse</name>
    <dbReference type="NCBI Taxonomy" id="109280"/>
    <lineage>
        <taxon>Eukaryota</taxon>
        <taxon>Metazoa</taxon>
        <taxon>Chordata</taxon>
        <taxon>Craniata</taxon>
        <taxon>Vertebrata</taxon>
        <taxon>Euteleostomi</taxon>
        <taxon>Actinopterygii</taxon>
        <taxon>Neopterygii</taxon>
        <taxon>Teleostei</taxon>
        <taxon>Neoteleostei</taxon>
        <taxon>Acanthomorphata</taxon>
        <taxon>Syngnathiaria</taxon>
        <taxon>Syngnathiformes</taxon>
        <taxon>Syngnathoidei</taxon>
        <taxon>Syngnathidae</taxon>
        <taxon>Hippocampus</taxon>
    </lineage>
</organism>
<feature type="domain" description="NIPSNAP" evidence="2">
    <location>
        <begin position="35"/>
        <end position="132"/>
    </location>
</feature>
<dbReference type="GO" id="GO:0005739">
    <property type="term" value="C:mitochondrion"/>
    <property type="evidence" value="ECO:0007669"/>
    <property type="project" value="TreeGrafter"/>
</dbReference>
<dbReference type="Ensembl" id="ENSHCOT00000027577.1">
    <property type="protein sequence ID" value="ENSHCOP00000026471.1"/>
    <property type="gene ID" value="ENSHCOG00000017435.1"/>
</dbReference>
<evidence type="ECO:0000256" key="1">
    <source>
        <dbReference type="ARBA" id="ARBA00005291"/>
    </source>
</evidence>
<dbReference type="InterPro" id="IPR051557">
    <property type="entry name" value="NipSnap_domain"/>
</dbReference>
<dbReference type="KEGG" id="hcq:109508346"/>